<dbReference type="PANTHER" id="PTHR11439:SF483">
    <property type="entry name" value="PEPTIDE SYNTHASE GLIP-LIKE, PUTATIVE (AFU_ORTHOLOGUE AFUA_3G12920)-RELATED"/>
    <property type="match status" value="1"/>
</dbReference>
<reference evidence="1 2" key="1">
    <citation type="journal article" date="2014" name="Nat. Commun.">
        <title>Klebsormidium flaccidum genome reveals primary factors for plant terrestrial adaptation.</title>
        <authorList>
            <person name="Hori K."/>
            <person name="Maruyama F."/>
            <person name="Fujisawa T."/>
            <person name="Togashi T."/>
            <person name="Yamamoto N."/>
            <person name="Seo M."/>
            <person name="Sato S."/>
            <person name="Yamada T."/>
            <person name="Mori H."/>
            <person name="Tajima N."/>
            <person name="Moriyama T."/>
            <person name="Ikeuchi M."/>
            <person name="Watanabe M."/>
            <person name="Wada H."/>
            <person name="Kobayashi K."/>
            <person name="Saito M."/>
            <person name="Masuda T."/>
            <person name="Sasaki-Sekimoto Y."/>
            <person name="Mashiguchi K."/>
            <person name="Awai K."/>
            <person name="Shimojima M."/>
            <person name="Masuda S."/>
            <person name="Iwai M."/>
            <person name="Nobusawa T."/>
            <person name="Narise T."/>
            <person name="Kondo S."/>
            <person name="Saito H."/>
            <person name="Sato R."/>
            <person name="Murakawa M."/>
            <person name="Ihara Y."/>
            <person name="Oshima-Yamada Y."/>
            <person name="Ohtaka K."/>
            <person name="Satoh M."/>
            <person name="Sonobe K."/>
            <person name="Ishii M."/>
            <person name="Ohtani R."/>
            <person name="Kanamori-Sato M."/>
            <person name="Honoki R."/>
            <person name="Miyazaki D."/>
            <person name="Mochizuki H."/>
            <person name="Umetsu J."/>
            <person name="Higashi K."/>
            <person name="Shibata D."/>
            <person name="Kamiya Y."/>
            <person name="Sato N."/>
            <person name="Nakamura Y."/>
            <person name="Tabata S."/>
            <person name="Ida S."/>
            <person name="Kurokawa K."/>
            <person name="Ohta H."/>
        </authorList>
    </citation>
    <scope>NUCLEOTIDE SEQUENCE [LARGE SCALE GENOMIC DNA]</scope>
    <source>
        <strain evidence="1 2">NIES-2285</strain>
    </source>
</reference>
<organism evidence="1 2">
    <name type="scientific">Klebsormidium nitens</name>
    <name type="common">Green alga</name>
    <name type="synonym">Ulothrix nitens</name>
    <dbReference type="NCBI Taxonomy" id="105231"/>
    <lineage>
        <taxon>Eukaryota</taxon>
        <taxon>Viridiplantae</taxon>
        <taxon>Streptophyta</taxon>
        <taxon>Klebsormidiophyceae</taxon>
        <taxon>Klebsormidiales</taxon>
        <taxon>Klebsormidiaceae</taxon>
        <taxon>Klebsormidium</taxon>
    </lineage>
</organism>
<dbReference type="Proteomes" id="UP000054558">
    <property type="component" value="Unassembled WGS sequence"/>
</dbReference>
<protein>
    <recommendedName>
        <fullName evidence="3">Reverse transcriptase Ty1/copia-type domain-containing protein</fullName>
    </recommendedName>
</protein>
<accession>A0A1Y1IX63</accession>
<dbReference type="AlphaFoldDB" id="A0A1Y1IX63"/>
<name>A0A1Y1IX63_KLENI</name>
<evidence type="ECO:0000313" key="1">
    <source>
        <dbReference type="EMBL" id="GAQ93347.1"/>
    </source>
</evidence>
<sequence>MQQYKSRLMAKSSLQKQRNDFDEVYVPVSKHTTLRVITEKRVYFLVWVVDDILVAAGGESALAKVKAHLARKFNVRNPENTKRFFRMELTRNIGHALARYMARPTKAHWQAALDVVPYLARTVEDGRSEETLVNSYNTNYAGDVHTRRSTTGYVFKVYDSRANCSQQWRLGSGS</sequence>
<proteinExistence type="predicted"/>
<dbReference type="EMBL" id="DF238409">
    <property type="protein sequence ID" value="GAQ93347.1"/>
    <property type="molecule type" value="Genomic_DNA"/>
</dbReference>
<dbReference type="STRING" id="105231.A0A1Y1IX63"/>
<evidence type="ECO:0008006" key="3">
    <source>
        <dbReference type="Google" id="ProtNLM"/>
    </source>
</evidence>
<dbReference type="OrthoDB" id="414945at2759"/>
<keyword evidence="2" id="KW-1185">Reference proteome</keyword>
<dbReference type="PANTHER" id="PTHR11439">
    <property type="entry name" value="GAG-POL-RELATED RETROTRANSPOSON"/>
    <property type="match status" value="1"/>
</dbReference>
<gene>
    <name evidence="1" type="ORF">KFL_014600030</name>
</gene>
<evidence type="ECO:0000313" key="2">
    <source>
        <dbReference type="Proteomes" id="UP000054558"/>
    </source>
</evidence>